<organism evidence="10 11">
    <name type="scientific">Vitrella brassicaformis (strain CCMP3155)</name>
    <dbReference type="NCBI Taxonomy" id="1169540"/>
    <lineage>
        <taxon>Eukaryota</taxon>
        <taxon>Sar</taxon>
        <taxon>Alveolata</taxon>
        <taxon>Colpodellida</taxon>
        <taxon>Vitrellaceae</taxon>
        <taxon>Vitrella</taxon>
    </lineage>
</organism>
<dbReference type="InterPro" id="IPR000800">
    <property type="entry name" value="Notch_dom"/>
</dbReference>
<comment type="subcellular location">
    <subcellularLocation>
        <location evidence="7">Endomembrane system</location>
        <topology evidence="7">Single-pass type I membrane protein</topology>
    </subcellularLocation>
</comment>
<keyword evidence="6" id="KW-0325">Glycoprotein</keyword>
<evidence type="ECO:0000256" key="7">
    <source>
        <dbReference type="ARBA" id="ARBA00046288"/>
    </source>
</evidence>
<evidence type="ECO:0000256" key="1">
    <source>
        <dbReference type="ARBA" id="ARBA00022692"/>
    </source>
</evidence>
<keyword evidence="1" id="KW-0812">Transmembrane</keyword>
<reference evidence="10 11" key="1">
    <citation type="submission" date="2014-11" db="EMBL/GenBank/DDBJ databases">
        <authorList>
            <person name="Zhu J."/>
            <person name="Qi W."/>
            <person name="Song R."/>
        </authorList>
    </citation>
    <scope>NUCLEOTIDE SEQUENCE [LARGE SCALE GENOMIC DNA]</scope>
</reference>
<keyword evidence="3" id="KW-1133">Transmembrane helix</keyword>
<protein>
    <recommendedName>
        <fullName evidence="9">LNR domain-containing protein</fullName>
    </recommendedName>
</protein>
<dbReference type="SUPFAM" id="SSF90193">
    <property type="entry name" value="Notch domain"/>
    <property type="match status" value="1"/>
</dbReference>
<evidence type="ECO:0000256" key="4">
    <source>
        <dbReference type="ARBA" id="ARBA00023136"/>
    </source>
</evidence>
<feature type="domain" description="LNR" evidence="9">
    <location>
        <begin position="35"/>
        <end position="71"/>
    </location>
</feature>
<evidence type="ECO:0000256" key="5">
    <source>
        <dbReference type="ARBA" id="ARBA00023157"/>
    </source>
</evidence>
<dbReference type="PhylomeDB" id="A0A0G4ENC1"/>
<dbReference type="InParanoid" id="A0A0G4ENC1"/>
<dbReference type="AlphaFoldDB" id="A0A0G4ENC1"/>
<dbReference type="Gene3D" id="4.10.470.20">
    <property type="match status" value="1"/>
</dbReference>
<dbReference type="Pfam" id="PF00066">
    <property type="entry name" value="Notch"/>
    <property type="match status" value="1"/>
</dbReference>
<proteinExistence type="predicted"/>
<dbReference type="EMBL" id="CDMY01000278">
    <property type="protein sequence ID" value="CEL99332.1"/>
    <property type="molecule type" value="Genomic_DNA"/>
</dbReference>
<sequence>MWLLVPELAAFLAFAVTPTGAKRRDGRRLQVAGASAEIPSACRCPANYWQDTVCDLECYNEECEWDGGDCQPGVFCSDLEPFCKWNETCVGGSVSAFGRCESLCTAIECSEDAHEICEVQHTPHSGEGDGVARCVCAEGFRRAEDGRCTTEPPSPPAAPINESDLTAAEYDQLLTWLGGPTRSLALLYKSVRDGYSFGDMLAKVESASGLAFVVRKDQYLHGCFVGDRLQLPTKAAAPTKFADAAAQVAPPEYREYDCPVWLFSLSGHFDKPTKIPLPPHVQGIRVASREGGVPLWWGKAKISVTHDEYIHFGWDDPKQSENLQSMLHFIPKDDTPPAYRGEVDEDGDAVLGGTLHFMADSLEILHVT</sequence>
<dbReference type="GO" id="GO:0012505">
    <property type="term" value="C:endomembrane system"/>
    <property type="evidence" value="ECO:0007669"/>
    <property type="project" value="UniProtKB-SubCell"/>
</dbReference>
<dbReference type="OrthoDB" id="283575at2759"/>
<name>A0A0G4ENC1_VITBC</name>
<dbReference type="VEuPathDB" id="CryptoDB:Vbra_20612"/>
<evidence type="ECO:0000256" key="3">
    <source>
        <dbReference type="ARBA" id="ARBA00022989"/>
    </source>
</evidence>
<gene>
    <name evidence="10" type="ORF">Vbra_20612</name>
</gene>
<keyword evidence="5" id="KW-1015">Disulfide bond</keyword>
<feature type="signal peptide" evidence="8">
    <location>
        <begin position="1"/>
        <end position="21"/>
    </location>
</feature>
<evidence type="ECO:0000259" key="9">
    <source>
        <dbReference type="SMART" id="SM00004"/>
    </source>
</evidence>
<evidence type="ECO:0000256" key="2">
    <source>
        <dbReference type="ARBA" id="ARBA00022737"/>
    </source>
</evidence>
<evidence type="ECO:0000256" key="6">
    <source>
        <dbReference type="ARBA" id="ARBA00023180"/>
    </source>
</evidence>
<feature type="chain" id="PRO_5005187903" description="LNR domain-containing protein" evidence="8">
    <location>
        <begin position="22"/>
        <end position="368"/>
    </location>
</feature>
<evidence type="ECO:0000256" key="8">
    <source>
        <dbReference type="SAM" id="SignalP"/>
    </source>
</evidence>
<evidence type="ECO:0000313" key="11">
    <source>
        <dbReference type="Proteomes" id="UP000041254"/>
    </source>
</evidence>
<accession>A0A0G4ENC1</accession>
<keyword evidence="8" id="KW-0732">Signal</keyword>
<dbReference type="InterPro" id="IPR035993">
    <property type="entry name" value="Notch-like_dom_sf"/>
</dbReference>
<dbReference type="Proteomes" id="UP000041254">
    <property type="component" value="Unassembled WGS sequence"/>
</dbReference>
<keyword evidence="11" id="KW-1185">Reference proteome</keyword>
<evidence type="ECO:0000313" key="10">
    <source>
        <dbReference type="EMBL" id="CEL99332.1"/>
    </source>
</evidence>
<keyword evidence="4" id="KW-0472">Membrane</keyword>
<keyword evidence="2" id="KW-0677">Repeat</keyword>
<dbReference type="SMART" id="SM00004">
    <property type="entry name" value="NL"/>
    <property type="match status" value="1"/>
</dbReference>